<keyword evidence="7" id="KW-0010">Activator</keyword>
<sequence>MFEVYPNDVFQIGLLATFTLKAKHGGMCRSCVKEEYPDRESVCLESGSYMMNYAGCSQCGESSAIVMVNKQTTEDEDGQEVITYQHICQSCSHVIANHEHVFHVEDDYQMCSVSLKAIPDPRSGVLKIEADVDCCITLVWDKIELAELDFFIRLRVLQKEL</sequence>
<name>A0ABY7F7T7_MYAAR</name>
<keyword evidence="8" id="KW-0804">Transcription</keyword>
<reference evidence="9" key="1">
    <citation type="submission" date="2022-11" db="EMBL/GenBank/DDBJ databases">
        <title>Centuries of genome instability and evolution in soft-shell clam transmissible cancer (bioRxiv).</title>
        <authorList>
            <person name="Hart S.F.M."/>
            <person name="Yonemitsu M.A."/>
            <person name="Giersch R.M."/>
            <person name="Beal B.F."/>
            <person name="Arriagada G."/>
            <person name="Davis B.W."/>
            <person name="Ostrander E.A."/>
            <person name="Goff S.P."/>
            <person name="Metzger M.J."/>
        </authorList>
    </citation>
    <scope>NUCLEOTIDE SEQUENCE</scope>
    <source>
        <strain evidence="9">MELC-2E11</strain>
        <tissue evidence="9">Siphon/mantle</tissue>
    </source>
</reference>
<dbReference type="PANTHER" id="PTHR31931">
    <property type="entry name" value="PROTEIN CHURCHILL"/>
    <property type="match status" value="1"/>
</dbReference>
<evidence type="ECO:0000256" key="2">
    <source>
        <dbReference type="ARBA" id="ARBA00021000"/>
    </source>
</evidence>
<dbReference type="InterPro" id="IPR038543">
    <property type="entry name" value="Churchill_sf"/>
</dbReference>
<evidence type="ECO:0000313" key="9">
    <source>
        <dbReference type="EMBL" id="WAR18262.1"/>
    </source>
</evidence>
<evidence type="ECO:0000256" key="5">
    <source>
        <dbReference type="ARBA" id="ARBA00022833"/>
    </source>
</evidence>
<dbReference type="Pfam" id="PF06573">
    <property type="entry name" value="Churchill"/>
    <property type="match status" value="1"/>
</dbReference>
<keyword evidence="6" id="KW-0805">Transcription regulation</keyword>
<evidence type="ECO:0000313" key="10">
    <source>
        <dbReference type="Proteomes" id="UP001164746"/>
    </source>
</evidence>
<keyword evidence="3" id="KW-0217">Developmental protein</keyword>
<keyword evidence="5" id="KW-0862">Zinc</keyword>
<keyword evidence="10" id="KW-1185">Reference proteome</keyword>
<dbReference type="EMBL" id="CP111022">
    <property type="protein sequence ID" value="WAR18262.1"/>
    <property type="molecule type" value="Genomic_DNA"/>
</dbReference>
<dbReference type="PANTHER" id="PTHR31931:SF2">
    <property type="entry name" value="PROTEIN CHURCHILL"/>
    <property type="match status" value="1"/>
</dbReference>
<evidence type="ECO:0000256" key="6">
    <source>
        <dbReference type="ARBA" id="ARBA00023015"/>
    </source>
</evidence>
<evidence type="ECO:0000256" key="7">
    <source>
        <dbReference type="ARBA" id="ARBA00023159"/>
    </source>
</evidence>
<evidence type="ECO:0000256" key="8">
    <source>
        <dbReference type="ARBA" id="ARBA00023163"/>
    </source>
</evidence>
<gene>
    <name evidence="9" type="ORF">MAR_000100</name>
</gene>
<evidence type="ECO:0000256" key="3">
    <source>
        <dbReference type="ARBA" id="ARBA00022473"/>
    </source>
</evidence>
<keyword evidence="4" id="KW-0479">Metal-binding</keyword>
<organism evidence="9 10">
    <name type="scientific">Mya arenaria</name>
    <name type="common">Soft-shell clam</name>
    <dbReference type="NCBI Taxonomy" id="6604"/>
    <lineage>
        <taxon>Eukaryota</taxon>
        <taxon>Metazoa</taxon>
        <taxon>Spiralia</taxon>
        <taxon>Lophotrochozoa</taxon>
        <taxon>Mollusca</taxon>
        <taxon>Bivalvia</taxon>
        <taxon>Autobranchia</taxon>
        <taxon>Heteroconchia</taxon>
        <taxon>Euheterodonta</taxon>
        <taxon>Imparidentia</taxon>
        <taxon>Neoheterodontei</taxon>
        <taxon>Myida</taxon>
        <taxon>Myoidea</taxon>
        <taxon>Myidae</taxon>
        <taxon>Mya</taxon>
    </lineage>
</organism>
<proteinExistence type="inferred from homology"/>
<protein>
    <recommendedName>
        <fullName evidence="2">Protein Churchill</fullName>
    </recommendedName>
</protein>
<evidence type="ECO:0000256" key="4">
    <source>
        <dbReference type="ARBA" id="ARBA00022723"/>
    </source>
</evidence>
<evidence type="ECO:0000256" key="1">
    <source>
        <dbReference type="ARBA" id="ARBA00009577"/>
    </source>
</evidence>
<accession>A0ABY7F7T7</accession>
<comment type="similarity">
    <text evidence="1">Belongs to the Churchill family.</text>
</comment>
<dbReference type="Proteomes" id="UP001164746">
    <property type="component" value="Chromosome 11"/>
</dbReference>
<dbReference type="Gene3D" id="2.60.40.4240">
    <property type="entry name" value="Transcription activator, Churchill"/>
    <property type="match status" value="1"/>
</dbReference>
<dbReference type="InterPro" id="IPR009508">
    <property type="entry name" value="Transcrpt_activator_Churchill"/>
</dbReference>